<evidence type="ECO:0000256" key="4">
    <source>
        <dbReference type="ARBA" id="ARBA00022777"/>
    </source>
</evidence>
<evidence type="ECO:0000256" key="1">
    <source>
        <dbReference type="ARBA" id="ARBA00022605"/>
    </source>
</evidence>
<accession>A0ABR5DFK6</accession>
<comment type="caution">
    <text evidence="8">The sequence shown here is derived from an EMBL/GenBank/DDBJ whole genome shotgun (WGS) entry which is preliminary data.</text>
</comment>
<comment type="pathway">
    <text evidence="7">Metabolic intermediate biosynthesis; chorismate biosynthesis; chorismate from D-erythrose 4-phosphate and phosphoenolpyruvate: step 5/7.</text>
</comment>
<keyword evidence="7" id="KW-0479">Metal-binding</keyword>
<evidence type="ECO:0000256" key="6">
    <source>
        <dbReference type="ARBA" id="ARBA00023141"/>
    </source>
</evidence>
<dbReference type="Pfam" id="PF01202">
    <property type="entry name" value="SKI"/>
    <property type="match status" value="1"/>
</dbReference>
<feature type="binding site" evidence="7">
    <location>
        <position position="143"/>
    </location>
    <ligand>
        <name>substrate</name>
    </ligand>
</feature>
<gene>
    <name evidence="7" type="primary">aroK</name>
    <name evidence="8" type="ORF">MB09_13445</name>
</gene>
<comment type="subunit">
    <text evidence="7">Monomer.</text>
</comment>
<dbReference type="CDD" id="cd00464">
    <property type="entry name" value="SK"/>
    <property type="match status" value="1"/>
</dbReference>
<keyword evidence="5 7" id="KW-0067">ATP-binding</keyword>
<dbReference type="EMBL" id="JSVU01000010">
    <property type="protein sequence ID" value="KJJ37546.1"/>
    <property type="molecule type" value="Genomic_DNA"/>
</dbReference>
<feature type="binding site" evidence="7">
    <location>
        <position position="79"/>
    </location>
    <ligand>
        <name>substrate</name>
    </ligand>
</feature>
<evidence type="ECO:0000256" key="3">
    <source>
        <dbReference type="ARBA" id="ARBA00022741"/>
    </source>
</evidence>
<proteinExistence type="inferred from homology"/>
<protein>
    <recommendedName>
        <fullName evidence="7">Shikimate kinase</fullName>
        <shortName evidence="7">SK</shortName>
        <ecNumber evidence="7">2.7.1.71</ecNumber>
    </recommendedName>
</protein>
<keyword evidence="6 7" id="KW-0057">Aromatic amino acid biosynthesis</keyword>
<name>A0ABR5DFK6_9FLAO</name>
<feature type="binding site" evidence="7">
    <location>
        <position position="120"/>
    </location>
    <ligand>
        <name>ATP</name>
        <dbReference type="ChEBI" id="CHEBI:30616"/>
    </ligand>
</feature>
<keyword evidence="2 7" id="KW-0808">Transferase</keyword>
<keyword evidence="4 7" id="KW-0418">Kinase</keyword>
<dbReference type="RefSeq" id="WP_045081437.1">
    <property type="nucleotide sequence ID" value="NZ_JSVU01000010.1"/>
</dbReference>
<feature type="binding site" evidence="7">
    <location>
        <position position="32"/>
    </location>
    <ligand>
        <name>substrate</name>
    </ligand>
</feature>
<dbReference type="EC" id="2.7.1.71" evidence="7"/>
<evidence type="ECO:0000256" key="2">
    <source>
        <dbReference type="ARBA" id="ARBA00022679"/>
    </source>
</evidence>
<keyword evidence="1 7" id="KW-0028">Amino-acid biosynthesis</keyword>
<evidence type="ECO:0000313" key="8">
    <source>
        <dbReference type="EMBL" id="KJJ37546.1"/>
    </source>
</evidence>
<dbReference type="PRINTS" id="PR01100">
    <property type="entry name" value="SHIKIMTKNASE"/>
</dbReference>
<keyword evidence="7" id="KW-0460">Magnesium</keyword>
<sequence>MKIILMGYMGSGKSSVGKKLASALQLPFKDMDSEIEKAEGSSVSEIFAKKGEIYFRRVENQILKNLLQQADSFVLATGGGTPCYGDAMEVILKTSKVISIYLKAPIPTLVRRLYDEKDGRPLLAHLNSEEVLEDFIRKHLFERAFYYNQAHMTVEAGEENTDKIVENIIAGLF</sequence>
<comment type="similarity">
    <text evidence="7">Belongs to the shikimate kinase family.</text>
</comment>
<evidence type="ECO:0000256" key="5">
    <source>
        <dbReference type="ARBA" id="ARBA00022840"/>
    </source>
</evidence>
<reference evidence="8 9" key="1">
    <citation type="submission" date="2014-10" db="EMBL/GenBank/DDBJ databases">
        <title>Genome sequencing of Vitellibacter vladivostokensis KMM 3516.</title>
        <authorList>
            <person name="Thevarajoo S."/>
            <person name="Selvaratnam C."/>
            <person name="Goh K.M."/>
            <person name="Chong C.S."/>
        </authorList>
    </citation>
    <scope>NUCLEOTIDE SEQUENCE [LARGE SCALE GENOMIC DNA]</scope>
    <source>
        <strain evidence="8 9">KMM 3516</strain>
    </source>
</reference>
<comment type="cofactor">
    <cofactor evidence="7">
        <name>Mg(2+)</name>
        <dbReference type="ChEBI" id="CHEBI:18420"/>
    </cofactor>
    <text evidence="7">Binds 1 Mg(2+) ion per subunit.</text>
</comment>
<keyword evidence="9" id="KW-1185">Reference proteome</keyword>
<dbReference type="GO" id="GO:0016301">
    <property type="term" value="F:kinase activity"/>
    <property type="evidence" value="ECO:0007669"/>
    <property type="project" value="UniProtKB-KW"/>
</dbReference>
<dbReference type="Proteomes" id="UP000033497">
    <property type="component" value="Unassembled WGS sequence"/>
</dbReference>
<dbReference type="InterPro" id="IPR027417">
    <property type="entry name" value="P-loop_NTPase"/>
</dbReference>
<feature type="binding site" evidence="7">
    <location>
        <position position="56"/>
    </location>
    <ligand>
        <name>substrate</name>
    </ligand>
</feature>
<organism evidence="8 9">
    <name type="scientific">Aequorivita vladivostokensis</name>
    <dbReference type="NCBI Taxonomy" id="171194"/>
    <lineage>
        <taxon>Bacteria</taxon>
        <taxon>Pseudomonadati</taxon>
        <taxon>Bacteroidota</taxon>
        <taxon>Flavobacteriia</taxon>
        <taxon>Flavobacteriales</taxon>
        <taxon>Flavobacteriaceae</taxon>
        <taxon>Aequorivita</taxon>
    </lineage>
</organism>
<dbReference type="Gene3D" id="3.40.50.300">
    <property type="entry name" value="P-loop containing nucleotide triphosphate hydrolases"/>
    <property type="match status" value="1"/>
</dbReference>
<evidence type="ECO:0000313" key="9">
    <source>
        <dbReference type="Proteomes" id="UP000033497"/>
    </source>
</evidence>
<dbReference type="PANTHER" id="PTHR21087:SF16">
    <property type="entry name" value="SHIKIMATE KINASE 1, CHLOROPLASTIC"/>
    <property type="match status" value="1"/>
</dbReference>
<dbReference type="PANTHER" id="PTHR21087">
    <property type="entry name" value="SHIKIMATE KINASE"/>
    <property type="match status" value="1"/>
</dbReference>
<comment type="catalytic activity">
    <reaction evidence="7">
        <text>shikimate + ATP = 3-phosphoshikimate + ADP + H(+)</text>
        <dbReference type="Rhea" id="RHEA:13121"/>
        <dbReference type="ChEBI" id="CHEBI:15378"/>
        <dbReference type="ChEBI" id="CHEBI:30616"/>
        <dbReference type="ChEBI" id="CHEBI:36208"/>
        <dbReference type="ChEBI" id="CHEBI:145989"/>
        <dbReference type="ChEBI" id="CHEBI:456216"/>
        <dbReference type="EC" id="2.7.1.71"/>
    </reaction>
</comment>
<dbReference type="SUPFAM" id="SSF52540">
    <property type="entry name" value="P-loop containing nucleoside triphosphate hydrolases"/>
    <property type="match status" value="1"/>
</dbReference>
<comment type="function">
    <text evidence="7">Catalyzes the specific phosphorylation of the 3-hydroxyl group of shikimic acid using ATP as a cosubstrate.</text>
</comment>
<keyword evidence="7" id="KW-0963">Cytoplasm</keyword>
<feature type="binding site" evidence="7">
    <location>
        <position position="14"/>
    </location>
    <ligand>
        <name>Mg(2+)</name>
        <dbReference type="ChEBI" id="CHEBI:18420"/>
    </ligand>
</feature>
<keyword evidence="3 7" id="KW-0547">Nucleotide-binding</keyword>
<comment type="caution">
    <text evidence="7">Lacks conserved residue(s) required for the propagation of feature annotation.</text>
</comment>
<dbReference type="InterPro" id="IPR000623">
    <property type="entry name" value="Shikimate_kinase/TSH1"/>
</dbReference>
<comment type="subcellular location">
    <subcellularLocation>
        <location evidence="7">Cytoplasm</location>
    </subcellularLocation>
</comment>
<evidence type="ECO:0000256" key="7">
    <source>
        <dbReference type="HAMAP-Rule" id="MF_00109"/>
    </source>
</evidence>
<feature type="binding site" evidence="7">
    <location>
        <begin position="10"/>
        <end position="15"/>
    </location>
    <ligand>
        <name>ATP</name>
        <dbReference type="ChEBI" id="CHEBI:30616"/>
    </ligand>
</feature>
<dbReference type="HAMAP" id="MF_00109">
    <property type="entry name" value="Shikimate_kinase"/>
    <property type="match status" value="1"/>
</dbReference>
<dbReference type="InterPro" id="IPR031322">
    <property type="entry name" value="Shikimate/glucono_kinase"/>
</dbReference>